<dbReference type="InterPro" id="IPR011674">
    <property type="entry name" value="DUF1616"/>
</dbReference>
<proteinExistence type="predicted"/>
<dbReference type="PIRSF" id="PIRSF018671">
    <property type="entry name" value="UCP018671"/>
    <property type="match status" value="1"/>
</dbReference>
<feature type="transmembrane region" description="Helical" evidence="1">
    <location>
        <begin position="20"/>
        <end position="41"/>
    </location>
</feature>
<dbReference type="Pfam" id="PF07760">
    <property type="entry name" value="DUF1616"/>
    <property type="match status" value="1"/>
</dbReference>
<gene>
    <name evidence="3" type="ORF">SAMN05443574_11193</name>
</gene>
<keyword evidence="1" id="KW-0812">Transmembrane</keyword>
<dbReference type="InterPro" id="IPR014495">
    <property type="entry name" value="UCP018671"/>
</dbReference>
<accession>A0A1H2Y5I5</accession>
<evidence type="ECO:0000313" key="3">
    <source>
        <dbReference type="EMBL" id="SDX00078.1"/>
    </source>
</evidence>
<feature type="transmembrane region" description="Helical" evidence="1">
    <location>
        <begin position="97"/>
        <end position="116"/>
    </location>
</feature>
<name>A0A1H2Y5I5_HALVA</name>
<keyword evidence="1" id="KW-1133">Transmembrane helix</keyword>
<reference evidence="3 4" key="1">
    <citation type="submission" date="2016-10" db="EMBL/GenBank/DDBJ databases">
        <authorList>
            <person name="de Groot N.N."/>
        </authorList>
    </citation>
    <scope>NUCLEOTIDE SEQUENCE [LARGE SCALE GENOMIC DNA]</scope>
    <source>
        <strain evidence="3 4">DSM 3756</strain>
    </source>
</reference>
<organism evidence="3 4">
    <name type="scientific">Haloarcula vallismortis</name>
    <name type="common">Halobacterium vallismortis</name>
    <dbReference type="NCBI Taxonomy" id="28442"/>
    <lineage>
        <taxon>Archaea</taxon>
        <taxon>Methanobacteriati</taxon>
        <taxon>Methanobacteriota</taxon>
        <taxon>Stenosarchaea group</taxon>
        <taxon>Halobacteria</taxon>
        <taxon>Halobacteriales</taxon>
        <taxon>Haloarculaceae</taxon>
        <taxon>Haloarcula</taxon>
    </lineage>
</organism>
<dbReference type="STRING" id="28442.SAMN05443574_11193"/>
<evidence type="ECO:0000313" key="4">
    <source>
        <dbReference type="Proteomes" id="UP000182573"/>
    </source>
</evidence>
<sequence length="337" mass="37171">MAETQTWKLLLPRQLRHLPADLAGVIGVVILTNLAALLPVISDTPVRIIFGLVFVLFVPGYAFIAALFPEAGSGPTADDETDLGPQADGIDGIERTALSFGLSIALVPLVGLVLNFTPWGIRLLPILVSLSGLTLVLTAVAAVRRWALPADERFRVPCRAWLSAGRDELFSPASRTDAVLNVLLVLSILLAAASVGYAVTVPKDGERFSEFYLLTEDEDGELVADGYPTEFQQGEGRSLIVGIGNQEHEQTDYTVIAELQRVERIGNQTRVRERSELRRFQPTLGHNETWQRQHEVTPRMTGDRLRLQYLLYRGPPPESVNQSTAYREVHLWVNVTG</sequence>
<feature type="transmembrane region" description="Helical" evidence="1">
    <location>
        <begin position="48"/>
        <end position="68"/>
    </location>
</feature>
<protein>
    <submittedName>
        <fullName evidence="3">Uncharacterized membrane protein</fullName>
    </submittedName>
</protein>
<dbReference type="EMBL" id="FNOF01000011">
    <property type="protein sequence ID" value="SDX00078.1"/>
    <property type="molecule type" value="Genomic_DNA"/>
</dbReference>
<feature type="transmembrane region" description="Helical" evidence="1">
    <location>
        <begin position="178"/>
        <end position="199"/>
    </location>
</feature>
<dbReference type="AlphaFoldDB" id="A0A1H2Y5I5"/>
<dbReference type="Proteomes" id="UP000182573">
    <property type="component" value="Unassembled WGS sequence"/>
</dbReference>
<dbReference type="RefSeq" id="WP_004518107.1">
    <property type="nucleotide sequence ID" value="NZ_FNOF01000011.1"/>
</dbReference>
<keyword evidence="1" id="KW-0472">Membrane</keyword>
<feature type="domain" description="DUF1616" evidence="2">
    <location>
        <begin position="25"/>
        <end position="334"/>
    </location>
</feature>
<evidence type="ECO:0000259" key="2">
    <source>
        <dbReference type="Pfam" id="PF07760"/>
    </source>
</evidence>
<feature type="transmembrane region" description="Helical" evidence="1">
    <location>
        <begin position="123"/>
        <end position="143"/>
    </location>
</feature>
<evidence type="ECO:0000256" key="1">
    <source>
        <dbReference type="SAM" id="Phobius"/>
    </source>
</evidence>